<dbReference type="NCBIfam" id="TIGR00361">
    <property type="entry name" value="ComEC_Rec2"/>
    <property type="match status" value="1"/>
</dbReference>
<dbReference type="InterPro" id="IPR035681">
    <property type="entry name" value="ComA-like_MBL"/>
</dbReference>
<feature type="transmembrane region" description="Helical" evidence="6">
    <location>
        <begin position="439"/>
        <end position="463"/>
    </location>
</feature>
<dbReference type="InterPro" id="IPR052159">
    <property type="entry name" value="Competence_DNA_uptake"/>
</dbReference>
<name>A0A845EWV3_9BACL</name>
<dbReference type="NCBIfam" id="TIGR00360">
    <property type="entry name" value="ComEC_N-term"/>
    <property type="match status" value="1"/>
</dbReference>
<dbReference type="CDD" id="cd07731">
    <property type="entry name" value="ComA-like_MBL-fold"/>
    <property type="match status" value="1"/>
</dbReference>
<feature type="transmembrane region" description="Helical" evidence="6">
    <location>
        <begin position="184"/>
        <end position="206"/>
    </location>
</feature>
<proteinExistence type="predicted"/>
<feature type="transmembrane region" description="Helical" evidence="6">
    <location>
        <begin position="409"/>
        <end position="433"/>
    </location>
</feature>
<feature type="transmembrane region" description="Helical" evidence="6">
    <location>
        <begin position="42"/>
        <end position="59"/>
    </location>
</feature>
<feature type="transmembrane region" description="Helical" evidence="6">
    <location>
        <begin position="348"/>
        <end position="370"/>
    </location>
</feature>
<dbReference type="Pfam" id="PF00753">
    <property type="entry name" value="Lactamase_B"/>
    <property type="match status" value="1"/>
</dbReference>
<protein>
    <submittedName>
        <fullName evidence="8">DNA internalization-related competence protein ComEC/Rec2</fullName>
    </submittedName>
</protein>
<feature type="transmembrane region" description="Helical" evidence="6">
    <location>
        <begin position="259"/>
        <end position="289"/>
    </location>
</feature>
<accession>A0A845EWV3</accession>
<dbReference type="Pfam" id="PF13567">
    <property type="entry name" value="DUF4131"/>
    <property type="match status" value="1"/>
</dbReference>
<evidence type="ECO:0000256" key="6">
    <source>
        <dbReference type="SAM" id="Phobius"/>
    </source>
</evidence>
<evidence type="ECO:0000256" key="2">
    <source>
        <dbReference type="ARBA" id="ARBA00022475"/>
    </source>
</evidence>
<comment type="caution">
    <text evidence="8">The sequence shown here is derived from an EMBL/GenBank/DDBJ whole genome shotgun (WGS) entry which is preliminary data.</text>
</comment>
<dbReference type="GO" id="GO:0005886">
    <property type="term" value="C:plasma membrane"/>
    <property type="evidence" value="ECO:0007669"/>
    <property type="project" value="UniProtKB-SubCell"/>
</dbReference>
<dbReference type="InterPro" id="IPR025405">
    <property type="entry name" value="DUF4131"/>
</dbReference>
<evidence type="ECO:0000313" key="8">
    <source>
        <dbReference type="EMBL" id="MYL63004.1"/>
    </source>
</evidence>
<dbReference type="InterPro" id="IPR004477">
    <property type="entry name" value="ComEC_N"/>
</dbReference>
<keyword evidence="2" id="KW-1003">Cell membrane</keyword>
<evidence type="ECO:0000256" key="3">
    <source>
        <dbReference type="ARBA" id="ARBA00022692"/>
    </source>
</evidence>
<sequence>MKGNLWVLALSSLLGVFSVDSYYAVSVSSILLIWLWKGKRGLLWLATLTFLLSFSYTVFTNSTNITSLKEGEVALNGKISSLPQVDGDSLSFEASTMNENLKVQYYLSSEVEKNDLRNLKVGHLCRLSGTLNPPSPLRIPSLFDYERYLYHKKIHWIYELNEKPTCLSHSNSLIVKIQQYRQKVVSDITVVFPIQLQGLAASLLVGDRRLLPPDVTDAYQELGLSHVLAVSGLHVGVIGGLFFWLMIRIGVTREKAYSTLFIFFPFYLVFTGGAPSVVRASLMAMTVVFSMRFQLKLNPLDGIAAACLITLFVNPYYAYHIGFQLSFLIAFALIVSSHTILKRYQHPFTQLLALSILAQVISFPLVIYHFHQISFISLGLNLIYVPFISIIVLPALLLLFLLQALSVSLLFTVLSELLATLIASIHRLFLFLSELNMNLVFGAISEGMLIISLGLCFFVVLLWERGSLMKASVIWSLYCGGLYISPYLNPNGEVTFIDVGQGDSILIMLPFQQQVILIDTGGKPSFGKEEMWRQRESTFDIGGDVVLPFLKSKGIRELDLLLLTHGDFDHVGGAKEILEGISIKRLLLDQGIEQTEVEANIMQIARTKSVPVSNAKVGQSWSVGKANFTVVQALQTKEENDGSIVLHASVGGYSWLLMGDVEAEGEHQLLAGRSLPKIDVVKVGHHGSATSSSSEFIDRVTPDIAIISVGEDNRYGHPDEDVLERYQKHGISILRTDLNGTIRYTYRRNKKGSWSVMLNGK</sequence>
<evidence type="ECO:0000256" key="4">
    <source>
        <dbReference type="ARBA" id="ARBA00022989"/>
    </source>
</evidence>
<keyword evidence="5 6" id="KW-0472">Membrane</keyword>
<organism evidence="8 9">
    <name type="scientific">Guptibacillus hwajinpoensis</name>
    <dbReference type="NCBI Taxonomy" id="208199"/>
    <lineage>
        <taxon>Bacteria</taxon>
        <taxon>Bacillati</taxon>
        <taxon>Bacillota</taxon>
        <taxon>Bacilli</taxon>
        <taxon>Bacillales</taxon>
        <taxon>Guptibacillaceae</taxon>
        <taxon>Guptibacillus</taxon>
    </lineage>
</organism>
<reference evidence="8 9" key="1">
    <citation type="submission" date="2019-11" db="EMBL/GenBank/DDBJ databases">
        <title>Genome sequences of 17 halophilic strains isolated from different environments.</title>
        <authorList>
            <person name="Furrow R.E."/>
        </authorList>
    </citation>
    <scope>NUCLEOTIDE SEQUENCE [LARGE SCALE GENOMIC DNA]</scope>
    <source>
        <strain evidence="8 9">22506_14_FS</strain>
    </source>
</reference>
<dbReference type="SUPFAM" id="SSF56281">
    <property type="entry name" value="Metallo-hydrolase/oxidoreductase"/>
    <property type="match status" value="1"/>
</dbReference>
<dbReference type="Pfam" id="PF03772">
    <property type="entry name" value="Competence"/>
    <property type="match status" value="1"/>
</dbReference>
<dbReference type="AlphaFoldDB" id="A0A845EWV3"/>
<keyword evidence="3 6" id="KW-0812">Transmembrane</keyword>
<dbReference type="Gene3D" id="3.60.15.10">
    <property type="entry name" value="Ribonuclease Z/Hydroxyacylglutathione hydrolase-like"/>
    <property type="match status" value="1"/>
</dbReference>
<feature type="transmembrane region" description="Helical" evidence="6">
    <location>
        <begin position="382"/>
        <end position="402"/>
    </location>
</feature>
<dbReference type="Proteomes" id="UP000447833">
    <property type="component" value="Unassembled WGS sequence"/>
</dbReference>
<feature type="domain" description="Metallo-beta-lactamase" evidence="7">
    <location>
        <begin position="501"/>
        <end position="711"/>
    </location>
</feature>
<dbReference type="GO" id="GO:0030420">
    <property type="term" value="P:establishment of competence for transformation"/>
    <property type="evidence" value="ECO:0007669"/>
    <property type="project" value="InterPro"/>
</dbReference>
<evidence type="ECO:0000259" key="7">
    <source>
        <dbReference type="SMART" id="SM00849"/>
    </source>
</evidence>
<feature type="transmembrane region" description="Helical" evidence="6">
    <location>
        <begin position="226"/>
        <end position="247"/>
    </location>
</feature>
<dbReference type="InterPro" id="IPR036866">
    <property type="entry name" value="RibonucZ/Hydroxyglut_hydro"/>
</dbReference>
<evidence type="ECO:0000256" key="5">
    <source>
        <dbReference type="ARBA" id="ARBA00023136"/>
    </source>
</evidence>
<dbReference type="InterPro" id="IPR001279">
    <property type="entry name" value="Metallo-B-lactamas"/>
</dbReference>
<comment type="subcellular location">
    <subcellularLocation>
        <location evidence="1">Cell membrane</location>
        <topology evidence="1">Multi-pass membrane protein</topology>
    </subcellularLocation>
</comment>
<feature type="transmembrane region" description="Helical" evidence="6">
    <location>
        <begin position="317"/>
        <end position="336"/>
    </location>
</feature>
<evidence type="ECO:0000313" key="9">
    <source>
        <dbReference type="Proteomes" id="UP000447833"/>
    </source>
</evidence>
<evidence type="ECO:0000256" key="1">
    <source>
        <dbReference type="ARBA" id="ARBA00004651"/>
    </source>
</evidence>
<keyword evidence="4 6" id="KW-1133">Transmembrane helix</keyword>
<dbReference type="InterPro" id="IPR004797">
    <property type="entry name" value="Competence_ComEC/Rec2"/>
</dbReference>
<dbReference type="SMART" id="SM00849">
    <property type="entry name" value="Lactamase_B"/>
    <property type="match status" value="1"/>
</dbReference>
<dbReference type="PANTHER" id="PTHR30619:SF1">
    <property type="entry name" value="RECOMBINATION PROTEIN 2"/>
    <property type="match status" value="1"/>
</dbReference>
<dbReference type="EMBL" id="WMEY01000002">
    <property type="protein sequence ID" value="MYL63004.1"/>
    <property type="molecule type" value="Genomic_DNA"/>
</dbReference>
<gene>
    <name evidence="8" type="ORF">GLW07_06485</name>
</gene>
<dbReference type="PANTHER" id="PTHR30619">
    <property type="entry name" value="DNA INTERNALIZATION/COMPETENCE PROTEIN COMEC/REC2"/>
    <property type="match status" value="1"/>
</dbReference>